<feature type="compositionally biased region" description="Polar residues" evidence="1">
    <location>
        <begin position="119"/>
        <end position="131"/>
    </location>
</feature>
<evidence type="ECO:0000256" key="2">
    <source>
        <dbReference type="SAM" id="SignalP"/>
    </source>
</evidence>
<gene>
    <name evidence="4" type="ORF">KQ875_01470</name>
</gene>
<dbReference type="RefSeq" id="WP_216488681.1">
    <property type="nucleotide sequence ID" value="NZ_JAHMHH010000001.1"/>
</dbReference>
<feature type="chain" id="PRO_5047369435" description="RRM domain-containing protein" evidence="2">
    <location>
        <begin position="26"/>
        <end position="593"/>
    </location>
</feature>
<dbReference type="Proteomes" id="UP000718793">
    <property type="component" value="Unassembled WGS sequence"/>
</dbReference>
<feature type="compositionally biased region" description="Basic and acidic residues" evidence="1">
    <location>
        <begin position="142"/>
        <end position="158"/>
    </location>
</feature>
<dbReference type="InterPro" id="IPR000504">
    <property type="entry name" value="RRM_dom"/>
</dbReference>
<feature type="region of interest" description="Disordered" evidence="1">
    <location>
        <begin position="118"/>
        <end position="159"/>
    </location>
</feature>
<feature type="domain" description="RRM" evidence="3">
    <location>
        <begin position="449"/>
        <end position="555"/>
    </location>
</feature>
<dbReference type="PROSITE" id="PS51257">
    <property type="entry name" value="PROKAR_LIPOPROTEIN"/>
    <property type="match status" value="1"/>
</dbReference>
<protein>
    <recommendedName>
        <fullName evidence="3">RRM domain-containing protein</fullName>
    </recommendedName>
</protein>
<name>A0ABS6DPY4_9MOLU</name>
<evidence type="ECO:0000256" key="1">
    <source>
        <dbReference type="SAM" id="MobiDB-lite"/>
    </source>
</evidence>
<dbReference type="EMBL" id="JAHMHH010000001">
    <property type="protein sequence ID" value="MBU4692264.1"/>
    <property type="molecule type" value="Genomic_DNA"/>
</dbReference>
<sequence length="593" mass="67598">MNKNKKILFTILSLGSMVIIPSMLAVSCYKEESKKIDFDKLNKTIQISYKDAKTTKFSEVPSVLTKEHFGFLGMELGTTANFKEAKKQENDILVKYTLSKDKMESKIFEKTINKDQFKVENSTSKNDSNTKPTPTPPTTESENGKTEKQNQENTKPKTDFNTVSVIMVYNNPKTKRFSKLQASDLTENNFTVTVAKEYTFNFDKAVTTETGVKVTYKLLKVDTSEKSELLSKEISKDQFESEQEFLDKEATKVTATYADASEVTFWEATKNGIDNSKIVLSLGSEEQEYLPKFESAMKTDLGINVNFKFKKQDSNSESKSYTVSINKSSFKQKDDAIVEGEAAAIDADITATLDKAKVSRWNQIDKISAENVKLEAGNSKNKIIRLSFVNKEEINGQIFVNYSFEYENKTFYNKVLLAVKNDFKKYSDKLKITEIKNKNNYWGALQFVAEIIDDNLNFDSIKSTEKVERLFNTEKLRAKFYNEDNKLSTLISVKVYVEKINENDNKHFYIFIPTNGSPKGLPFIEFRGEKETSFALDGISGAQEGREVKYDVENIYEIDKKTGKYKLLIQNNDSITPIEKNKAINFGSYAILK</sequence>
<proteinExistence type="predicted"/>
<feature type="signal peptide" evidence="2">
    <location>
        <begin position="1"/>
        <end position="25"/>
    </location>
</feature>
<evidence type="ECO:0000313" key="5">
    <source>
        <dbReference type="Proteomes" id="UP000718793"/>
    </source>
</evidence>
<evidence type="ECO:0000259" key="3">
    <source>
        <dbReference type="PROSITE" id="PS50102"/>
    </source>
</evidence>
<evidence type="ECO:0000313" key="4">
    <source>
        <dbReference type="EMBL" id="MBU4692264.1"/>
    </source>
</evidence>
<keyword evidence="5" id="KW-1185">Reference proteome</keyword>
<comment type="caution">
    <text evidence="4">The sequence shown here is derived from an EMBL/GenBank/DDBJ whole genome shotgun (WGS) entry which is preliminary data.</text>
</comment>
<organism evidence="4 5">
    <name type="scientific">Mycoplasma zalophi</name>
    <dbReference type="NCBI Taxonomy" id="191287"/>
    <lineage>
        <taxon>Bacteria</taxon>
        <taxon>Bacillati</taxon>
        <taxon>Mycoplasmatota</taxon>
        <taxon>Mollicutes</taxon>
        <taxon>Mycoplasmataceae</taxon>
        <taxon>Mycoplasma</taxon>
    </lineage>
</organism>
<accession>A0ABS6DPY4</accession>
<dbReference type="PROSITE" id="PS50102">
    <property type="entry name" value="RRM"/>
    <property type="match status" value="1"/>
</dbReference>
<reference evidence="4" key="1">
    <citation type="submission" date="2021-06" db="EMBL/GenBank/DDBJ databases">
        <title>Novel Mycoplasma species detected in California sea lions (Zalophus californianus) from the USA.</title>
        <authorList>
            <person name="Volokhov D.V."/>
            <person name="Furtak V.A."/>
            <person name="Zagorodnyaya T.A."/>
        </authorList>
    </citation>
    <scope>NUCLEOTIDE SEQUENCE [LARGE SCALE GENOMIC DNA]</scope>
    <source>
        <strain evidence="4">CSL 5346</strain>
    </source>
</reference>
<keyword evidence="2" id="KW-0732">Signal</keyword>